<name>A0A379ECL5_9BACT</name>
<gene>
    <name evidence="1" type="ORF">NCTC13067_01995</name>
</gene>
<sequence length="38" mass="4546">MLKVGLRRGCLRFHISRQKGIGKDRCRCLYRSYLFVTD</sequence>
<evidence type="ECO:0000313" key="1">
    <source>
        <dbReference type="EMBL" id="SUB94134.1"/>
    </source>
</evidence>
<evidence type="ECO:0000313" key="2">
    <source>
        <dbReference type="Proteomes" id="UP000255469"/>
    </source>
</evidence>
<protein>
    <submittedName>
        <fullName evidence="1">Uncharacterized protein</fullName>
    </submittedName>
</protein>
<reference evidence="1 2" key="1">
    <citation type="submission" date="2018-06" db="EMBL/GenBank/DDBJ databases">
        <authorList>
            <consortium name="Pathogen Informatics"/>
            <person name="Doyle S."/>
        </authorList>
    </citation>
    <scope>NUCLEOTIDE SEQUENCE [LARGE SCALE GENOMIC DNA]</scope>
    <source>
        <strain evidence="1 2">NCTC13067</strain>
    </source>
</reference>
<proteinExistence type="predicted"/>
<organism evidence="1 2">
    <name type="scientific">Prevotella denticola</name>
    <dbReference type="NCBI Taxonomy" id="28129"/>
    <lineage>
        <taxon>Bacteria</taxon>
        <taxon>Pseudomonadati</taxon>
        <taxon>Bacteroidota</taxon>
        <taxon>Bacteroidia</taxon>
        <taxon>Bacteroidales</taxon>
        <taxon>Prevotellaceae</taxon>
        <taxon>Prevotella</taxon>
    </lineage>
</organism>
<dbReference type="Proteomes" id="UP000255469">
    <property type="component" value="Unassembled WGS sequence"/>
</dbReference>
<dbReference type="AlphaFoldDB" id="A0A379ECL5"/>
<dbReference type="EMBL" id="UGTM01000002">
    <property type="protein sequence ID" value="SUB94134.1"/>
    <property type="molecule type" value="Genomic_DNA"/>
</dbReference>
<accession>A0A379ECL5</accession>